<sequence length="89" mass="10376">MRTQKMSKSEQQNRCTKYSSYNESRTTVETKQTMNNSCPTLQLKTLQLCNHNNSADGPKNRARQKLEQENDTGTQKMCELEQRSRCNIE</sequence>
<dbReference type="AlphaFoldDB" id="A0A392MJF3"/>
<reference evidence="2 3" key="1">
    <citation type="journal article" date="2018" name="Front. Plant Sci.">
        <title>Red Clover (Trifolium pratense) and Zigzag Clover (T. medium) - A Picture of Genomic Similarities and Differences.</title>
        <authorList>
            <person name="Dluhosova J."/>
            <person name="Istvanek J."/>
            <person name="Nedelnik J."/>
            <person name="Repkova J."/>
        </authorList>
    </citation>
    <scope>NUCLEOTIDE SEQUENCE [LARGE SCALE GENOMIC DNA]</scope>
    <source>
        <strain evidence="3">cv. 10/8</strain>
        <tissue evidence="2">Leaf</tissue>
    </source>
</reference>
<proteinExistence type="predicted"/>
<evidence type="ECO:0000256" key="1">
    <source>
        <dbReference type="SAM" id="MobiDB-lite"/>
    </source>
</evidence>
<accession>A0A392MJF3</accession>
<evidence type="ECO:0000313" key="3">
    <source>
        <dbReference type="Proteomes" id="UP000265520"/>
    </source>
</evidence>
<dbReference type="EMBL" id="LXQA010011049">
    <property type="protein sequence ID" value="MCH86848.1"/>
    <property type="molecule type" value="Genomic_DNA"/>
</dbReference>
<gene>
    <name evidence="2" type="ORF">A2U01_0007708</name>
</gene>
<feature type="region of interest" description="Disordered" evidence="1">
    <location>
        <begin position="1"/>
        <end position="30"/>
    </location>
</feature>
<evidence type="ECO:0000313" key="2">
    <source>
        <dbReference type="EMBL" id="MCH86848.1"/>
    </source>
</evidence>
<dbReference type="Proteomes" id="UP000265520">
    <property type="component" value="Unassembled WGS sequence"/>
</dbReference>
<keyword evidence="3" id="KW-1185">Reference proteome</keyword>
<organism evidence="2 3">
    <name type="scientific">Trifolium medium</name>
    <dbReference type="NCBI Taxonomy" id="97028"/>
    <lineage>
        <taxon>Eukaryota</taxon>
        <taxon>Viridiplantae</taxon>
        <taxon>Streptophyta</taxon>
        <taxon>Embryophyta</taxon>
        <taxon>Tracheophyta</taxon>
        <taxon>Spermatophyta</taxon>
        <taxon>Magnoliopsida</taxon>
        <taxon>eudicotyledons</taxon>
        <taxon>Gunneridae</taxon>
        <taxon>Pentapetalae</taxon>
        <taxon>rosids</taxon>
        <taxon>fabids</taxon>
        <taxon>Fabales</taxon>
        <taxon>Fabaceae</taxon>
        <taxon>Papilionoideae</taxon>
        <taxon>50 kb inversion clade</taxon>
        <taxon>NPAAA clade</taxon>
        <taxon>Hologalegina</taxon>
        <taxon>IRL clade</taxon>
        <taxon>Trifolieae</taxon>
        <taxon>Trifolium</taxon>
    </lineage>
</organism>
<feature type="region of interest" description="Disordered" evidence="1">
    <location>
        <begin position="50"/>
        <end position="76"/>
    </location>
</feature>
<name>A0A392MJF3_9FABA</name>
<comment type="caution">
    <text evidence="2">The sequence shown here is derived from an EMBL/GenBank/DDBJ whole genome shotgun (WGS) entry which is preliminary data.</text>
</comment>
<protein>
    <submittedName>
        <fullName evidence="2">Uncharacterized protein</fullName>
    </submittedName>
</protein>